<organism evidence="1 2">
    <name type="scientific">Rothia aeria F0184</name>
    <dbReference type="NCBI Taxonomy" id="888019"/>
    <lineage>
        <taxon>Bacteria</taxon>
        <taxon>Bacillati</taxon>
        <taxon>Actinomycetota</taxon>
        <taxon>Actinomycetes</taxon>
        <taxon>Micrococcales</taxon>
        <taxon>Micrococcaceae</taxon>
        <taxon>Rothia</taxon>
    </lineage>
</organism>
<comment type="caution">
    <text evidence="1">The sequence shown here is derived from an EMBL/GenBank/DDBJ whole genome shotgun (WGS) entry which is preliminary data.</text>
</comment>
<sequence length="71" mass="7411">MVTDTIVMEPPAAAIKNSTEITNQASVPALAGSTVQKTCLKKMCALLEGAQGTGPQKRKPLKLIMMLLGGN</sequence>
<dbReference type="AlphaFoldDB" id="U7V6K4"/>
<dbReference type="HOGENOM" id="CLU_2737551_0_0_11"/>
<dbReference type="EMBL" id="AXZG01000030">
    <property type="protein sequence ID" value="ERT66764.1"/>
    <property type="molecule type" value="Genomic_DNA"/>
</dbReference>
<evidence type="ECO:0000313" key="1">
    <source>
        <dbReference type="EMBL" id="ERT66764.1"/>
    </source>
</evidence>
<gene>
    <name evidence="1" type="ORF">HMPREF0742_00835</name>
</gene>
<reference evidence="1 2" key="1">
    <citation type="submission" date="2013-08" db="EMBL/GenBank/DDBJ databases">
        <authorList>
            <person name="Weinstock G."/>
            <person name="Sodergren E."/>
            <person name="Wylie T."/>
            <person name="Fulton L."/>
            <person name="Fulton R."/>
            <person name="Fronick C."/>
            <person name="O'Laughlin M."/>
            <person name="Godfrey J."/>
            <person name="Miner T."/>
            <person name="Herter B."/>
            <person name="Appelbaum E."/>
            <person name="Cordes M."/>
            <person name="Lek S."/>
            <person name="Wollam A."/>
            <person name="Pepin K.H."/>
            <person name="Palsikar V.B."/>
            <person name="Mitreva M."/>
            <person name="Wilson R.K."/>
        </authorList>
    </citation>
    <scope>NUCLEOTIDE SEQUENCE [LARGE SCALE GENOMIC DNA]</scope>
    <source>
        <strain evidence="1 2">F0184</strain>
    </source>
</reference>
<evidence type="ECO:0000313" key="2">
    <source>
        <dbReference type="Proteomes" id="UP000017174"/>
    </source>
</evidence>
<dbReference type="Proteomes" id="UP000017174">
    <property type="component" value="Unassembled WGS sequence"/>
</dbReference>
<protein>
    <submittedName>
        <fullName evidence="1">Uncharacterized protein</fullName>
    </submittedName>
</protein>
<proteinExistence type="predicted"/>
<accession>U7V6K4</accession>
<name>U7V6K4_9MICC</name>